<accession>A0ABU8F5F0</accession>
<evidence type="ECO:0000313" key="1">
    <source>
        <dbReference type="EMBL" id="MEI4770242.1"/>
    </source>
</evidence>
<comment type="caution">
    <text evidence="1">The sequence shown here is derived from an EMBL/GenBank/DDBJ whole genome shotgun (WGS) entry which is preliminary data.</text>
</comment>
<dbReference type="Proteomes" id="UP001364890">
    <property type="component" value="Unassembled WGS sequence"/>
</dbReference>
<organism evidence="1 2">
    <name type="scientific">Psychrobacillus mangrovi</name>
    <dbReference type="NCBI Taxonomy" id="3117745"/>
    <lineage>
        <taxon>Bacteria</taxon>
        <taxon>Bacillati</taxon>
        <taxon>Bacillota</taxon>
        <taxon>Bacilli</taxon>
        <taxon>Bacillales</taxon>
        <taxon>Bacillaceae</taxon>
        <taxon>Psychrobacillus</taxon>
    </lineage>
</organism>
<gene>
    <name evidence="1" type="ORF">WAX74_11410</name>
</gene>
<reference evidence="1 2" key="1">
    <citation type="submission" date="2024-01" db="EMBL/GenBank/DDBJ databases">
        <title>Seven novel Bacillus-like species.</title>
        <authorList>
            <person name="Liu G."/>
        </authorList>
    </citation>
    <scope>NUCLEOTIDE SEQUENCE [LARGE SCALE GENOMIC DNA]</scope>
    <source>
        <strain evidence="1 2">FJAT-51614</strain>
    </source>
</reference>
<proteinExistence type="predicted"/>
<protein>
    <submittedName>
        <fullName evidence="1">DUF3006 domain-containing protein</fullName>
    </submittedName>
</protein>
<sequence length="81" mass="9527">MRSNKYTLDRFEGEHAVFLKHPNETESLLVARSEINEPLEEGDIVSITVLENSYKIEKHEKETMDQRDKVQRLLEQLKNGK</sequence>
<keyword evidence="2" id="KW-1185">Reference proteome</keyword>
<dbReference type="RefSeq" id="WP_336497796.1">
    <property type="nucleotide sequence ID" value="NZ_JBAWSY010000007.1"/>
</dbReference>
<evidence type="ECO:0000313" key="2">
    <source>
        <dbReference type="Proteomes" id="UP001364890"/>
    </source>
</evidence>
<dbReference type="Pfam" id="PF11213">
    <property type="entry name" value="DUF3006"/>
    <property type="match status" value="1"/>
</dbReference>
<dbReference type="InterPro" id="IPR021377">
    <property type="entry name" value="DUF3006"/>
</dbReference>
<name>A0ABU8F5F0_9BACI</name>
<dbReference type="EMBL" id="JBAWSY010000007">
    <property type="protein sequence ID" value="MEI4770242.1"/>
    <property type="molecule type" value="Genomic_DNA"/>
</dbReference>